<organism evidence="4 5">
    <name type="scientific">Papillibacter cinnamivorans DSM 12816</name>
    <dbReference type="NCBI Taxonomy" id="1122930"/>
    <lineage>
        <taxon>Bacteria</taxon>
        <taxon>Bacillati</taxon>
        <taxon>Bacillota</taxon>
        <taxon>Clostridia</taxon>
        <taxon>Eubacteriales</taxon>
        <taxon>Oscillospiraceae</taxon>
        <taxon>Papillibacter</taxon>
    </lineage>
</organism>
<keyword evidence="1 2" id="KW-0732">Signal</keyword>
<dbReference type="EMBL" id="FWXW01000002">
    <property type="protein sequence ID" value="SMC46182.1"/>
    <property type="molecule type" value="Genomic_DNA"/>
</dbReference>
<accession>A0A1W1ZD24</accession>
<keyword evidence="5" id="KW-1185">Reference proteome</keyword>
<proteinExistence type="predicted"/>
<protein>
    <submittedName>
        <fullName evidence="4">L-cystine transport system substrate-binding protein</fullName>
    </submittedName>
</protein>
<dbReference type="PANTHER" id="PTHR35936:SF18">
    <property type="entry name" value="L-CYSTINE-BINDING PROTEIN TCYJ"/>
    <property type="match status" value="1"/>
</dbReference>
<dbReference type="SMART" id="SM00062">
    <property type="entry name" value="PBPb"/>
    <property type="match status" value="1"/>
</dbReference>
<dbReference type="Proteomes" id="UP000192790">
    <property type="component" value="Unassembled WGS sequence"/>
</dbReference>
<dbReference type="STRING" id="1122930.SAMN02745168_0961"/>
<evidence type="ECO:0000313" key="4">
    <source>
        <dbReference type="EMBL" id="SMC46182.1"/>
    </source>
</evidence>
<evidence type="ECO:0000259" key="3">
    <source>
        <dbReference type="SMART" id="SM00062"/>
    </source>
</evidence>
<reference evidence="4 5" key="1">
    <citation type="submission" date="2017-04" db="EMBL/GenBank/DDBJ databases">
        <authorList>
            <person name="Afonso C.L."/>
            <person name="Miller P.J."/>
            <person name="Scott M.A."/>
            <person name="Spackman E."/>
            <person name="Goraichik I."/>
            <person name="Dimitrov K.M."/>
            <person name="Suarez D.L."/>
            <person name="Swayne D.E."/>
        </authorList>
    </citation>
    <scope>NUCLEOTIDE SEQUENCE [LARGE SCALE GENOMIC DNA]</scope>
    <source>
        <strain evidence="4 5">DSM 12816</strain>
    </source>
</reference>
<feature type="signal peptide" evidence="2">
    <location>
        <begin position="1"/>
        <end position="30"/>
    </location>
</feature>
<dbReference type="PANTHER" id="PTHR35936">
    <property type="entry name" value="MEMBRANE-BOUND LYTIC MUREIN TRANSGLYCOSYLASE F"/>
    <property type="match status" value="1"/>
</dbReference>
<evidence type="ECO:0000256" key="1">
    <source>
        <dbReference type="ARBA" id="ARBA00022729"/>
    </source>
</evidence>
<dbReference type="OrthoDB" id="9775197at2"/>
<dbReference type="AlphaFoldDB" id="A0A1W1ZD24"/>
<dbReference type="Pfam" id="PF00497">
    <property type="entry name" value="SBP_bac_3"/>
    <property type="match status" value="1"/>
</dbReference>
<dbReference type="RefSeq" id="WP_159448006.1">
    <property type="nucleotide sequence ID" value="NZ_FWXW01000002.1"/>
</dbReference>
<evidence type="ECO:0000313" key="5">
    <source>
        <dbReference type="Proteomes" id="UP000192790"/>
    </source>
</evidence>
<feature type="chain" id="PRO_5012325625" evidence="2">
    <location>
        <begin position="31"/>
        <end position="280"/>
    </location>
</feature>
<dbReference type="SUPFAM" id="SSF53850">
    <property type="entry name" value="Periplasmic binding protein-like II"/>
    <property type="match status" value="1"/>
</dbReference>
<gene>
    <name evidence="4" type="ORF">SAMN02745168_0961</name>
</gene>
<dbReference type="InterPro" id="IPR001638">
    <property type="entry name" value="Solute-binding_3/MltF_N"/>
</dbReference>
<name>A0A1W1ZD24_9FIRM</name>
<sequence length="280" mass="31074">MKMRSRKILAGVTALALCLVLTACGSSQSAATPSPSPSPTETPQQVIKVGMMATLKPFVYTDDSDNIIGYDIDMLNAIDELLPDYTFEYQNLQFSVLFTSLENGTVDMLTGTIGRNAEREAKYLVPSIDSGYVVSSLVVPEDDTATNSFDDMAGKKIPMDPARYEYNVMKEYNDEHPDKAMVIVEMADVTQADSMKMVADGRCDAALIYRDSFEEIQKELDLPVRMSDVYAVKQPYCQLINPSLTEFGAKYEEALQTLIDNGTMSQISVKWLGYDMFADN</sequence>
<feature type="domain" description="Solute-binding protein family 3/N-terminal" evidence="3">
    <location>
        <begin position="46"/>
        <end position="275"/>
    </location>
</feature>
<dbReference type="PROSITE" id="PS51257">
    <property type="entry name" value="PROKAR_LIPOPROTEIN"/>
    <property type="match status" value="1"/>
</dbReference>
<dbReference type="Gene3D" id="3.40.190.10">
    <property type="entry name" value="Periplasmic binding protein-like II"/>
    <property type="match status" value="2"/>
</dbReference>
<evidence type="ECO:0000256" key="2">
    <source>
        <dbReference type="SAM" id="SignalP"/>
    </source>
</evidence>